<evidence type="ECO:0000256" key="3">
    <source>
        <dbReference type="ARBA" id="ARBA00023125"/>
    </source>
</evidence>
<dbReference type="GO" id="GO:0003700">
    <property type="term" value="F:DNA-binding transcription factor activity"/>
    <property type="evidence" value="ECO:0007669"/>
    <property type="project" value="InterPro"/>
</dbReference>
<sequence length="312" mass="33441">MRFLNLDMDILRTLVIATDLGGFVHGAARLGRSQSAVSLQMKKLEEQVGQSLFRKNGRTVALTEAGTILLHYARRLLELNDEAIYAVRGSAIEGAVRLGVPPDFAEKWLPAVLLRFNRAHPNIHVQLQVGRTRDLLEELATGALDLAIAFGPTTDERVSLRARLPLVWLGSRTLEADARTAGGVRLALLDPPCMFREASIETLGRARQPWKLTASSPSLSGLWAMVEAGLGVTVRTALGLPEGVKVLDGRFGLPGLSTIGLSLCTMAETLSPAASRLETILTETLKSDLPAGSVVSGPRAAAAAEDTLKIQI</sequence>
<organism evidence="6 7">
    <name type="scientific">Zavarzinia compransoris</name>
    <dbReference type="NCBI Taxonomy" id="1264899"/>
    <lineage>
        <taxon>Bacteria</taxon>
        <taxon>Pseudomonadati</taxon>
        <taxon>Pseudomonadota</taxon>
        <taxon>Alphaproteobacteria</taxon>
        <taxon>Rhodospirillales</taxon>
        <taxon>Zavarziniaceae</taxon>
        <taxon>Zavarzinia</taxon>
    </lineage>
</organism>
<gene>
    <name evidence="6" type="ORF">DKG75_20020</name>
</gene>
<dbReference type="PROSITE" id="PS50931">
    <property type="entry name" value="HTH_LYSR"/>
    <property type="match status" value="1"/>
</dbReference>
<dbReference type="EMBL" id="QGLF01000006">
    <property type="protein sequence ID" value="PWR18259.1"/>
    <property type="molecule type" value="Genomic_DNA"/>
</dbReference>
<comment type="caution">
    <text evidence="6">The sequence shown here is derived from an EMBL/GenBank/DDBJ whole genome shotgun (WGS) entry which is preliminary data.</text>
</comment>
<dbReference type="InterPro" id="IPR050176">
    <property type="entry name" value="LTTR"/>
</dbReference>
<protein>
    <submittedName>
        <fullName evidence="6">LysR family transcriptional regulator</fullName>
    </submittedName>
</protein>
<keyword evidence="7" id="KW-1185">Reference proteome</keyword>
<dbReference type="PANTHER" id="PTHR30579">
    <property type="entry name" value="TRANSCRIPTIONAL REGULATOR"/>
    <property type="match status" value="1"/>
</dbReference>
<proteinExistence type="inferred from homology"/>
<keyword evidence="2" id="KW-0805">Transcription regulation</keyword>
<keyword evidence="4" id="KW-0804">Transcription</keyword>
<dbReference type="OrthoDB" id="9806538at2"/>
<feature type="domain" description="HTH lysR-type" evidence="5">
    <location>
        <begin position="6"/>
        <end position="63"/>
    </location>
</feature>
<accession>A0A317DUA7</accession>
<evidence type="ECO:0000256" key="1">
    <source>
        <dbReference type="ARBA" id="ARBA00009437"/>
    </source>
</evidence>
<evidence type="ECO:0000313" key="6">
    <source>
        <dbReference type="EMBL" id="PWR18259.1"/>
    </source>
</evidence>
<dbReference type="RefSeq" id="WP_109922966.1">
    <property type="nucleotide sequence ID" value="NZ_QGLF01000006.1"/>
</dbReference>
<comment type="similarity">
    <text evidence="1">Belongs to the LysR transcriptional regulatory family.</text>
</comment>
<dbReference type="InterPro" id="IPR036388">
    <property type="entry name" value="WH-like_DNA-bd_sf"/>
</dbReference>
<dbReference type="InterPro" id="IPR000847">
    <property type="entry name" value="LysR_HTH_N"/>
</dbReference>
<dbReference type="Gene3D" id="1.10.10.10">
    <property type="entry name" value="Winged helix-like DNA-binding domain superfamily/Winged helix DNA-binding domain"/>
    <property type="match status" value="1"/>
</dbReference>
<keyword evidence="3" id="KW-0238">DNA-binding</keyword>
<dbReference type="SUPFAM" id="SSF53850">
    <property type="entry name" value="Periplasmic binding protein-like II"/>
    <property type="match status" value="1"/>
</dbReference>
<evidence type="ECO:0000313" key="7">
    <source>
        <dbReference type="Proteomes" id="UP000246077"/>
    </source>
</evidence>
<name>A0A317DUA7_9PROT</name>
<dbReference type="AlphaFoldDB" id="A0A317DUA7"/>
<dbReference type="SUPFAM" id="SSF46785">
    <property type="entry name" value="Winged helix' DNA-binding domain"/>
    <property type="match status" value="1"/>
</dbReference>
<evidence type="ECO:0000256" key="4">
    <source>
        <dbReference type="ARBA" id="ARBA00023163"/>
    </source>
</evidence>
<dbReference type="Pfam" id="PF03466">
    <property type="entry name" value="LysR_substrate"/>
    <property type="match status" value="1"/>
</dbReference>
<dbReference type="InterPro" id="IPR036390">
    <property type="entry name" value="WH_DNA-bd_sf"/>
</dbReference>
<dbReference type="Proteomes" id="UP000246077">
    <property type="component" value="Unassembled WGS sequence"/>
</dbReference>
<dbReference type="GO" id="GO:0003677">
    <property type="term" value="F:DNA binding"/>
    <property type="evidence" value="ECO:0007669"/>
    <property type="project" value="UniProtKB-KW"/>
</dbReference>
<evidence type="ECO:0000259" key="5">
    <source>
        <dbReference type="PROSITE" id="PS50931"/>
    </source>
</evidence>
<reference evidence="7" key="1">
    <citation type="submission" date="2018-05" db="EMBL/GenBank/DDBJ databases">
        <title>Zavarzinia sp. HR-AS.</title>
        <authorList>
            <person name="Lee Y."/>
            <person name="Jeon C.O."/>
        </authorList>
    </citation>
    <scope>NUCLEOTIDE SEQUENCE [LARGE SCALE GENOMIC DNA]</scope>
    <source>
        <strain evidence="7">DSM 1231</strain>
    </source>
</reference>
<dbReference type="Gene3D" id="3.40.190.10">
    <property type="entry name" value="Periplasmic binding protein-like II"/>
    <property type="match status" value="2"/>
</dbReference>
<dbReference type="Pfam" id="PF00126">
    <property type="entry name" value="HTH_1"/>
    <property type="match status" value="1"/>
</dbReference>
<dbReference type="PANTHER" id="PTHR30579:SF7">
    <property type="entry name" value="HTH-TYPE TRANSCRIPTIONAL REGULATOR LRHA-RELATED"/>
    <property type="match status" value="1"/>
</dbReference>
<evidence type="ECO:0000256" key="2">
    <source>
        <dbReference type="ARBA" id="ARBA00023015"/>
    </source>
</evidence>
<dbReference type="InterPro" id="IPR005119">
    <property type="entry name" value="LysR_subst-bd"/>
</dbReference>